<accession>A0A7C9QX08</accession>
<evidence type="ECO:0000313" key="3">
    <source>
        <dbReference type="EMBL" id="NFV82221.1"/>
    </source>
</evidence>
<dbReference type="Pfam" id="PF03364">
    <property type="entry name" value="Polyketide_cyc"/>
    <property type="match status" value="1"/>
</dbReference>
<dbReference type="AlphaFoldDB" id="A0A7C9QX08"/>
<dbReference type="GO" id="GO:0048039">
    <property type="term" value="F:ubiquinone binding"/>
    <property type="evidence" value="ECO:0007669"/>
    <property type="project" value="InterPro"/>
</dbReference>
<gene>
    <name evidence="3" type="ORF">G4223_19095</name>
</gene>
<dbReference type="PANTHER" id="PTHR12901">
    <property type="entry name" value="SPERM PROTEIN HOMOLOG"/>
    <property type="match status" value="1"/>
</dbReference>
<dbReference type="EMBL" id="JAAIYP010000047">
    <property type="protein sequence ID" value="NFV82221.1"/>
    <property type="molecule type" value="Genomic_DNA"/>
</dbReference>
<dbReference type="GO" id="GO:0045333">
    <property type="term" value="P:cellular respiration"/>
    <property type="evidence" value="ECO:0007669"/>
    <property type="project" value="InterPro"/>
</dbReference>
<dbReference type="InterPro" id="IPR044996">
    <property type="entry name" value="COQ10-like"/>
</dbReference>
<comment type="similarity">
    <text evidence="1">Belongs to the ribosome association toxin RatA family.</text>
</comment>
<dbReference type="InterPro" id="IPR023393">
    <property type="entry name" value="START-like_dom_sf"/>
</dbReference>
<evidence type="ECO:0000259" key="2">
    <source>
        <dbReference type="Pfam" id="PF03364"/>
    </source>
</evidence>
<dbReference type="SUPFAM" id="SSF55961">
    <property type="entry name" value="Bet v1-like"/>
    <property type="match status" value="1"/>
</dbReference>
<proteinExistence type="inferred from homology"/>
<dbReference type="CDD" id="cd07813">
    <property type="entry name" value="COQ10p_like"/>
    <property type="match status" value="1"/>
</dbReference>
<keyword evidence="4" id="KW-1185">Reference proteome</keyword>
<organism evidence="3 4">
    <name type="scientific">Magnetospirillum aberrantis SpK</name>
    <dbReference type="NCBI Taxonomy" id="908842"/>
    <lineage>
        <taxon>Bacteria</taxon>
        <taxon>Pseudomonadati</taxon>
        <taxon>Pseudomonadota</taxon>
        <taxon>Alphaproteobacteria</taxon>
        <taxon>Rhodospirillales</taxon>
        <taxon>Rhodospirillaceae</taxon>
        <taxon>Magnetospirillum</taxon>
    </lineage>
</organism>
<evidence type="ECO:0000256" key="1">
    <source>
        <dbReference type="ARBA" id="ARBA00008918"/>
    </source>
</evidence>
<comment type="caution">
    <text evidence="3">The sequence shown here is derived from an EMBL/GenBank/DDBJ whole genome shotgun (WGS) entry which is preliminary data.</text>
</comment>
<reference evidence="3 4" key="1">
    <citation type="submission" date="2020-02" db="EMBL/GenBank/DDBJ databases">
        <authorList>
            <person name="Dziuba M."/>
            <person name="Kuznetsov B."/>
            <person name="Mardanov A."/>
            <person name="Ravin N."/>
            <person name="Grouzdev D."/>
        </authorList>
    </citation>
    <scope>NUCLEOTIDE SEQUENCE [LARGE SCALE GENOMIC DNA]</scope>
    <source>
        <strain evidence="3 4">SpK</strain>
    </source>
</reference>
<dbReference type="Gene3D" id="3.30.530.20">
    <property type="match status" value="1"/>
</dbReference>
<name>A0A7C9QX08_9PROT</name>
<protein>
    <submittedName>
        <fullName evidence="3">Type II toxin-antitoxin system RatA family toxin</fullName>
    </submittedName>
</protein>
<sequence length="154" mass="17383">MMSDVTGRMTADFPLWSPEQMFTLAADIERYPDFIPWCKSARVVSRQDTMWQVENHFGAGPVDATFRTIARPDPPRSLEITATQAPFRHFRLEWRFAPLPGGGCRVAASYALALRSPILHGLARLAMPEATRKVILRFKERAATLYGGDTSRML</sequence>
<evidence type="ECO:0000313" key="4">
    <source>
        <dbReference type="Proteomes" id="UP000480684"/>
    </source>
</evidence>
<feature type="domain" description="Coenzyme Q-binding protein COQ10 START" evidence="2">
    <location>
        <begin position="17"/>
        <end position="138"/>
    </location>
</feature>
<dbReference type="InterPro" id="IPR005031">
    <property type="entry name" value="COQ10_START"/>
</dbReference>
<dbReference type="Proteomes" id="UP000480684">
    <property type="component" value="Unassembled WGS sequence"/>
</dbReference>
<dbReference type="PANTHER" id="PTHR12901:SF10">
    <property type="entry name" value="COENZYME Q-BINDING PROTEIN COQ10, MITOCHONDRIAL"/>
    <property type="match status" value="1"/>
</dbReference>